<dbReference type="EMBL" id="PGCJ01001073">
    <property type="protein sequence ID" value="PLW10128.1"/>
    <property type="molecule type" value="Genomic_DNA"/>
</dbReference>
<protein>
    <submittedName>
        <fullName evidence="2">Uncharacterized protein</fullName>
    </submittedName>
</protein>
<comment type="caution">
    <text evidence="2">The sequence shown here is derived from an EMBL/GenBank/DDBJ whole genome shotgun (WGS) entry which is preliminary data.</text>
</comment>
<evidence type="ECO:0000256" key="1">
    <source>
        <dbReference type="SAM" id="MobiDB-lite"/>
    </source>
</evidence>
<feature type="region of interest" description="Disordered" evidence="1">
    <location>
        <begin position="84"/>
        <end position="113"/>
    </location>
</feature>
<name>A0A2N5SA71_9BASI</name>
<gene>
    <name evidence="2" type="ORF">PCANC_21365</name>
</gene>
<dbReference type="Proteomes" id="UP000235388">
    <property type="component" value="Unassembled WGS sequence"/>
</dbReference>
<feature type="compositionally biased region" description="Polar residues" evidence="1">
    <location>
        <begin position="84"/>
        <end position="105"/>
    </location>
</feature>
<accession>A0A2N5SA71</accession>
<keyword evidence="3" id="KW-1185">Reference proteome</keyword>
<evidence type="ECO:0000313" key="2">
    <source>
        <dbReference type="EMBL" id="PLW10128.1"/>
    </source>
</evidence>
<dbReference type="AlphaFoldDB" id="A0A2N5SA71"/>
<sequence length="527" mass="57880">MNNVIRNSSSNPSHHVGLAHQLCSEQPVKLVAVDAPADILERRAACHKIECFCPWQVQHIAAIPSGRQSSRSLFGEYDDTFKSMQNTGSQSSSLSNHAESSTGSHHTVEDAPEDTAANQQRYFNTLLEAEDSPETRLALDHELPEDRFTSLEELVMHNEVRIRTSLAVRYKYPLTVPTADPRDRFARLKKLQVLIRDHRPSTLRRNASDPQKPSINKADFSLKSLTSALRTLHGPRIASPEPILPESWVKTFDPSDSPAMSGVCVLLLSTKPLHPSQVLSAGHSPLLHRSYLLLDLGPSILHESLPASRPAQLELTASQPDSELLHTTPRISIPSSPFLAYYVSASFWPGYPSPDASQSVECGNTNAAVGINVGNDINCQVNEGGNASPYPTAYPNPYVVTPGYNPGSTTEQDVNCGNSVGGVIVNVGDRVNCEVNQGNGDSYPYNPYGWSPYPYQAKEVKDTKKKQDHNSLDRSSRSSSGRPDVERSLCLSGTTSVQIPFPFYPVLKSSSFLLLFMHPKLLRTSFL</sequence>
<proteinExistence type="predicted"/>
<reference evidence="2 3" key="1">
    <citation type="submission" date="2017-11" db="EMBL/GenBank/DDBJ databases">
        <title>De novo assembly and phasing of dikaryotic genomes from two isolates of Puccinia coronata f. sp. avenae, the causal agent of oat crown rust.</title>
        <authorList>
            <person name="Miller M.E."/>
            <person name="Zhang Y."/>
            <person name="Omidvar V."/>
            <person name="Sperschneider J."/>
            <person name="Schwessinger B."/>
            <person name="Raley C."/>
            <person name="Palmer J.M."/>
            <person name="Garnica D."/>
            <person name="Upadhyaya N."/>
            <person name="Rathjen J."/>
            <person name="Taylor J.M."/>
            <person name="Park R.F."/>
            <person name="Dodds P.N."/>
            <person name="Hirsch C.D."/>
            <person name="Kianian S.F."/>
            <person name="Figueroa M."/>
        </authorList>
    </citation>
    <scope>NUCLEOTIDE SEQUENCE [LARGE SCALE GENOMIC DNA]</scope>
    <source>
        <strain evidence="2">12NC29</strain>
    </source>
</reference>
<organism evidence="2 3">
    <name type="scientific">Puccinia coronata f. sp. avenae</name>
    <dbReference type="NCBI Taxonomy" id="200324"/>
    <lineage>
        <taxon>Eukaryota</taxon>
        <taxon>Fungi</taxon>
        <taxon>Dikarya</taxon>
        <taxon>Basidiomycota</taxon>
        <taxon>Pucciniomycotina</taxon>
        <taxon>Pucciniomycetes</taxon>
        <taxon>Pucciniales</taxon>
        <taxon>Pucciniaceae</taxon>
        <taxon>Puccinia</taxon>
    </lineage>
</organism>
<evidence type="ECO:0000313" key="3">
    <source>
        <dbReference type="Proteomes" id="UP000235388"/>
    </source>
</evidence>
<feature type="region of interest" description="Disordered" evidence="1">
    <location>
        <begin position="460"/>
        <end position="487"/>
    </location>
</feature>